<evidence type="ECO:0000313" key="2">
    <source>
        <dbReference type="Proteomes" id="UP001272183"/>
    </source>
</evidence>
<proteinExistence type="predicted"/>
<dbReference type="RefSeq" id="WP_318749236.1">
    <property type="nucleotide sequence ID" value="NZ_JAWUDL010000029.1"/>
</dbReference>
<evidence type="ECO:0000313" key="1">
    <source>
        <dbReference type="EMBL" id="MDW7547191.1"/>
    </source>
</evidence>
<reference evidence="1" key="1">
    <citation type="submission" date="2023-10" db="EMBL/GenBank/DDBJ databases">
        <title>Supernatant from a Refined Defined Microbial Community Protects Mice from Clostridioides difficile Infection.</title>
        <authorList>
            <person name="Douchant K."/>
            <person name="He S.-M."/>
            <person name="Noordhof C."/>
            <person name="Greenlaw J."/>
            <person name="Schroeter K."/>
            <person name="Vancuren S.J."/>
            <person name="Sjaarda C."/>
            <person name="Allen-Vercoe E."/>
            <person name="Gloor G.B."/>
            <person name="Vanner S.J."/>
            <person name="Petrof E.O."/>
            <person name="Sheth P.M."/>
            <person name="Guzman M."/>
        </authorList>
    </citation>
    <scope>NUCLEOTIDE SEQUENCE</scope>
    <source>
        <strain evidence="1">16-6-I_4_FM</strain>
    </source>
</reference>
<organism evidence="1 2">
    <name type="scientific">Bifidobacterium longum</name>
    <dbReference type="NCBI Taxonomy" id="216816"/>
    <lineage>
        <taxon>Bacteria</taxon>
        <taxon>Bacillati</taxon>
        <taxon>Actinomycetota</taxon>
        <taxon>Actinomycetes</taxon>
        <taxon>Bifidobacteriales</taxon>
        <taxon>Bifidobacteriaceae</taxon>
        <taxon>Bifidobacterium</taxon>
    </lineage>
</organism>
<dbReference type="Proteomes" id="UP001272183">
    <property type="component" value="Unassembled WGS sequence"/>
</dbReference>
<sequence length="314" mass="35930">MPPAAEDLDPKRYGHKRAVRLVNWRVEHDPTSLWLQDRLKATMPGVDADGNPFDYRDEPVLDPAAEARMIDDAVYREDADGRPHYGRIMRALASWYPNEAERFDMARRIAEDRCDALRRNVIGDPARCYSARLVGYALTRPVRMEAILARPPYNLSAHRMRVGKRYMDRIGAYAREHGGRLPDKRQRDRIWDENMDDFIHEKIAKGVQYGRGMYYSDGSNARPEYHGRPPRLDADGNPFNAREDFERMLAAGRAELGRTPAEFDDVVNRMDAHAAWAEARRRGLDVRLVEAALDVDASDAAAWEAEYQASSGTR</sequence>
<name>A0AAW9CPD5_BIFLN</name>
<gene>
    <name evidence="1" type="ORF">SCX10_10325</name>
</gene>
<protein>
    <submittedName>
        <fullName evidence="1">Uncharacterized protein</fullName>
    </submittedName>
</protein>
<accession>A0AAW9CPD5</accession>
<dbReference type="AlphaFoldDB" id="A0AAW9CPD5"/>
<dbReference type="EMBL" id="JAWUDL010000029">
    <property type="protein sequence ID" value="MDW7547191.1"/>
    <property type="molecule type" value="Genomic_DNA"/>
</dbReference>
<comment type="caution">
    <text evidence="1">The sequence shown here is derived from an EMBL/GenBank/DDBJ whole genome shotgun (WGS) entry which is preliminary data.</text>
</comment>